<feature type="region of interest" description="Disordered" evidence="10">
    <location>
        <begin position="149"/>
        <end position="199"/>
    </location>
</feature>
<dbReference type="AlphaFoldDB" id="A0AAQ3QMF6"/>
<evidence type="ECO:0000256" key="8">
    <source>
        <dbReference type="ARBA" id="ARBA00035011"/>
    </source>
</evidence>
<evidence type="ECO:0000313" key="13">
    <source>
        <dbReference type="EMBL" id="WOL14641.1"/>
    </source>
</evidence>
<dbReference type="InterPro" id="IPR039391">
    <property type="entry name" value="Phytocyanin-like"/>
</dbReference>
<feature type="compositionally biased region" description="Low complexity" evidence="10">
    <location>
        <begin position="153"/>
        <end position="199"/>
    </location>
</feature>
<sequence>METCRRLTSFFLIGEVLIGLIGLAGAYQFYAGGRDGWVLNPSESYHDWSSRNRFQVNDTIVFRYKKGNDSVLLASKQDFDACNTSNPIARLDGGDSLFKFNRSGQFFFISGVPEKCRQGQKLQIVVMAARRNWPPPISVPPSLSPLPLPPAASPSSLPPSTANPPVGAPTAAGAASPTSSGSGQSPESKQPAEAASGGASALEKWRLTLELVVTIICSALTFV</sequence>
<name>A0AAQ3QMF6_9LILI</name>
<dbReference type="PROSITE" id="PS51485">
    <property type="entry name" value="PHYTOCYANIN"/>
    <property type="match status" value="1"/>
</dbReference>
<evidence type="ECO:0000256" key="5">
    <source>
        <dbReference type="ARBA" id="ARBA00023157"/>
    </source>
</evidence>
<dbReference type="InterPro" id="IPR041846">
    <property type="entry name" value="ENL_dom"/>
</dbReference>
<evidence type="ECO:0000256" key="2">
    <source>
        <dbReference type="ARBA" id="ARBA00022622"/>
    </source>
</evidence>
<dbReference type="Pfam" id="PF02298">
    <property type="entry name" value="Cu_bind_like"/>
    <property type="match status" value="1"/>
</dbReference>
<evidence type="ECO:0000256" key="1">
    <source>
        <dbReference type="ARBA" id="ARBA00004589"/>
    </source>
</evidence>
<dbReference type="SUPFAM" id="SSF49503">
    <property type="entry name" value="Cupredoxins"/>
    <property type="match status" value="1"/>
</dbReference>
<keyword evidence="14" id="KW-1185">Reference proteome</keyword>
<evidence type="ECO:0000313" key="14">
    <source>
        <dbReference type="Proteomes" id="UP001327560"/>
    </source>
</evidence>
<feature type="domain" description="Phytocyanin" evidence="12">
    <location>
        <begin position="27"/>
        <end position="128"/>
    </location>
</feature>
<dbReference type="Gene3D" id="2.60.40.420">
    <property type="entry name" value="Cupredoxins - blue copper proteins"/>
    <property type="match status" value="1"/>
</dbReference>
<dbReference type="GO" id="GO:0009055">
    <property type="term" value="F:electron transfer activity"/>
    <property type="evidence" value="ECO:0007669"/>
    <property type="project" value="InterPro"/>
</dbReference>
<proteinExistence type="inferred from homology"/>
<evidence type="ECO:0000256" key="10">
    <source>
        <dbReference type="SAM" id="MobiDB-lite"/>
    </source>
</evidence>
<dbReference type="CDD" id="cd11019">
    <property type="entry name" value="OsENODL1_like"/>
    <property type="match status" value="1"/>
</dbReference>
<keyword evidence="11" id="KW-1133">Transmembrane helix</keyword>
<dbReference type="GO" id="GO:0012505">
    <property type="term" value="C:endomembrane system"/>
    <property type="evidence" value="ECO:0007669"/>
    <property type="project" value="UniProtKB-SubCell"/>
</dbReference>
<dbReference type="GO" id="GO:0005886">
    <property type="term" value="C:plasma membrane"/>
    <property type="evidence" value="ECO:0007669"/>
    <property type="project" value="TreeGrafter"/>
</dbReference>
<dbReference type="InterPro" id="IPR003245">
    <property type="entry name" value="Phytocyanin_dom"/>
</dbReference>
<comment type="similarity">
    <text evidence="8">Belongs to the early nodulin-like (ENODL) family.</text>
</comment>
<keyword evidence="3" id="KW-0732">Signal</keyword>
<dbReference type="PANTHER" id="PTHR33021:SF514">
    <property type="entry name" value="PHYTOCYANIN DOMAIN-CONTAINING PROTEIN"/>
    <property type="match status" value="1"/>
</dbReference>
<gene>
    <name evidence="13" type="ORF">Cni_G23422</name>
</gene>
<keyword evidence="2" id="KW-0336">GPI-anchor</keyword>
<dbReference type="EMBL" id="CP136896">
    <property type="protein sequence ID" value="WOL14641.1"/>
    <property type="molecule type" value="Genomic_DNA"/>
</dbReference>
<evidence type="ECO:0000256" key="9">
    <source>
        <dbReference type="ARBA" id="ARBA00037868"/>
    </source>
</evidence>
<keyword evidence="5" id="KW-1015">Disulfide bond</keyword>
<evidence type="ECO:0000256" key="11">
    <source>
        <dbReference type="SAM" id="Phobius"/>
    </source>
</evidence>
<keyword evidence="11" id="KW-0812">Transmembrane</keyword>
<keyword evidence="6" id="KW-0325">Glycoprotein</keyword>
<protein>
    <recommendedName>
        <fullName evidence="12">Phytocyanin domain-containing protein</fullName>
    </recommendedName>
</protein>
<reference evidence="13 14" key="1">
    <citation type="submission" date="2023-10" db="EMBL/GenBank/DDBJ databases">
        <title>Chromosome-scale genome assembly provides insights into flower coloration mechanisms of Canna indica.</title>
        <authorList>
            <person name="Li C."/>
        </authorList>
    </citation>
    <scope>NUCLEOTIDE SEQUENCE [LARGE SCALE GENOMIC DNA]</scope>
    <source>
        <tissue evidence="13">Flower</tissue>
    </source>
</reference>
<dbReference type="Proteomes" id="UP001327560">
    <property type="component" value="Chromosome 7"/>
</dbReference>
<evidence type="ECO:0000256" key="3">
    <source>
        <dbReference type="ARBA" id="ARBA00022729"/>
    </source>
</evidence>
<accession>A0AAQ3QMF6</accession>
<keyword evidence="7" id="KW-0449">Lipoprotein</keyword>
<dbReference type="PANTHER" id="PTHR33021">
    <property type="entry name" value="BLUE COPPER PROTEIN"/>
    <property type="match status" value="1"/>
</dbReference>
<evidence type="ECO:0000256" key="7">
    <source>
        <dbReference type="ARBA" id="ARBA00023288"/>
    </source>
</evidence>
<dbReference type="FunFam" id="2.60.40.420:FF:000010">
    <property type="entry name" value="Early nodulin-like protein 1"/>
    <property type="match status" value="1"/>
</dbReference>
<comment type="subcellular location">
    <subcellularLocation>
        <location evidence="9">Endomembrane system</location>
        <topology evidence="9">Lipid-anchor</topology>
    </subcellularLocation>
    <subcellularLocation>
        <location evidence="1">Membrane</location>
        <topology evidence="1">Lipid-anchor</topology>
        <topology evidence="1">GPI-anchor</topology>
    </subcellularLocation>
</comment>
<evidence type="ECO:0000256" key="4">
    <source>
        <dbReference type="ARBA" id="ARBA00023136"/>
    </source>
</evidence>
<keyword evidence="4 11" id="KW-0472">Membrane</keyword>
<dbReference type="GO" id="GO:0098552">
    <property type="term" value="C:side of membrane"/>
    <property type="evidence" value="ECO:0007669"/>
    <property type="project" value="UniProtKB-KW"/>
</dbReference>
<feature type="transmembrane region" description="Helical" evidence="11">
    <location>
        <begin position="7"/>
        <end position="30"/>
    </location>
</feature>
<organism evidence="13 14">
    <name type="scientific">Canna indica</name>
    <name type="common">Indian-shot</name>
    <dbReference type="NCBI Taxonomy" id="4628"/>
    <lineage>
        <taxon>Eukaryota</taxon>
        <taxon>Viridiplantae</taxon>
        <taxon>Streptophyta</taxon>
        <taxon>Embryophyta</taxon>
        <taxon>Tracheophyta</taxon>
        <taxon>Spermatophyta</taxon>
        <taxon>Magnoliopsida</taxon>
        <taxon>Liliopsida</taxon>
        <taxon>Zingiberales</taxon>
        <taxon>Cannaceae</taxon>
        <taxon>Canna</taxon>
    </lineage>
</organism>
<evidence type="ECO:0000259" key="12">
    <source>
        <dbReference type="PROSITE" id="PS51485"/>
    </source>
</evidence>
<evidence type="ECO:0000256" key="6">
    <source>
        <dbReference type="ARBA" id="ARBA00023180"/>
    </source>
</evidence>
<dbReference type="InterPro" id="IPR008972">
    <property type="entry name" value="Cupredoxin"/>
</dbReference>